<evidence type="ECO:0008006" key="3">
    <source>
        <dbReference type="Google" id="ProtNLM"/>
    </source>
</evidence>
<dbReference type="AlphaFoldDB" id="A0A0T5P085"/>
<dbReference type="InterPro" id="IPR009702">
    <property type="entry name" value="DUF1284"/>
</dbReference>
<comment type="caution">
    <text evidence="1">The sequence shown here is derived from an EMBL/GenBank/DDBJ whole genome shotgun (WGS) entry which is preliminary data.</text>
</comment>
<evidence type="ECO:0000313" key="1">
    <source>
        <dbReference type="EMBL" id="KRS14554.1"/>
    </source>
</evidence>
<dbReference type="Pfam" id="PF06935">
    <property type="entry name" value="DUF1284"/>
    <property type="match status" value="1"/>
</dbReference>
<dbReference type="Proteomes" id="UP000051295">
    <property type="component" value="Unassembled WGS sequence"/>
</dbReference>
<accession>A0A0T5P085</accession>
<reference evidence="1 2" key="1">
    <citation type="submission" date="2015-04" db="EMBL/GenBank/DDBJ databases">
        <title>The draft genome sequence of Roseovarius sp.R12b.</title>
        <authorList>
            <person name="Li G."/>
            <person name="Lai Q."/>
            <person name="Shao Z."/>
            <person name="Yan P."/>
        </authorList>
    </citation>
    <scope>NUCLEOTIDE SEQUENCE [LARGE SCALE GENOMIC DNA]</scope>
    <source>
        <strain evidence="1 2">R12B</strain>
    </source>
</reference>
<evidence type="ECO:0000313" key="2">
    <source>
        <dbReference type="Proteomes" id="UP000051295"/>
    </source>
</evidence>
<proteinExistence type="predicted"/>
<dbReference type="OrthoDB" id="6195504at2"/>
<dbReference type="PATRIC" id="fig|1641875.4.peg.1542"/>
<dbReference type="STRING" id="1641875.XM53_02240"/>
<keyword evidence="2" id="KW-1185">Reference proteome</keyword>
<gene>
    <name evidence="1" type="ORF">XM53_02240</name>
</gene>
<dbReference type="RefSeq" id="WP_057789826.1">
    <property type="nucleotide sequence ID" value="NZ_LAXJ01000002.1"/>
</dbReference>
<sequence length="140" mass="15174">MADAPLRYRPHHFLCSLGFRGKGYSDAFTANMGRIVNDRLRAPGGDDEVIEVVGVTDDICAPCPKRRGTLCTSQRKIDALDTRHARALGLTVGTRLTWGEAKQRIKANVPPGALSQLCAGCQWLELGLCEAALTDLHESA</sequence>
<organism evidence="1 2">
    <name type="scientific">Roseovarius atlanticus</name>
    <dbReference type="NCBI Taxonomy" id="1641875"/>
    <lineage>
        <taxon>Bacteria</taxon>
        <taxon>Pseudomonadati</taxon>
        <taxon>Pseudomonadota</taxon>
        <taxon>Alphaproteobacteria</taxon>
        <taxon>Rhodobacterales</taxon>
        <taxon>Roseobacteraceae</taxon>
        <taxon>Roseovarius</taxon>
    </lineage>
</organism>
<protein>
    <recommendedName>
        <fullName evidence="3">DUF1284 domain-containing protein</fullName>
    </recommendedName>
</protein>
<name>A0A0T5P085_9RHOB</name>
<dbReference type="EMBL" id="LAXJ01000002">
    <property type="protein sequence ID" value="KRS14554.1"/>
    <property type="molecule type" value="Genomic_DNA"/>
</dbReference>